<sequence length="205" mass="22953">MFASPLDLLKKHIAMILLTGAIVALAVFLLTILMPRDYRADAQVLIISKTRYGVDPYTTVKSAERVGENIVQVIKTNDFYQKVVANPGYKLDTTRFTNVTERIKRKRWHNTVDASVIYGTGVLNVSAYHRNPEQATQFAAATAQTLVEKGWEYVGGDVIMKVVNDPIVTRWPVRPNVLVNTVAGFFVGLVIAGVWAMHQRRHLLS</sequence>
<dbReference type="PANTHER" id="PTHR32309:SF31">
    <property type="entry name" value="CAPSULAR EXOPOLYSACCHARIDE FAMILY"/>
    <property type="match status" value="1"/>
</dbReference>
<reference evidence="2 3" key="1">
    <citation type="journal article" date="2016" name="Nat. Commun.">
        <title>Thousands of microbial genomes shed light on interconnected biogeochemical processes in an aquifer system.</title>
        <authorList>
            <person name="Anantharaman K."/>
            <person name="Brown C.T."/>
            <person name="Hug L.A."/>
            <person name="Sharon I."/>
            <person name="Castelle C.J."/>
            <person name="Probst A.J."/>
            <person name="Thomas B.C."/>
            <person name="Singh A."/>
            <person name="Wilkins M.J."/>
            <person name="Karaoz U."/>
            <person name="Brodie E.L."/>
            <person name="Williams K.H."/>
            <person name="Hubbard S.S."/>
            <person name="Banfield J.F."/>
        </authorList>
    </citation>
    <scope>NUCLEOTIDE SEQUENCE [LARGE SCALE GENOMIC DNA]</scope>
</reference>
<keyword evidence="1" id="KW-1133">Transmembrane helix</keyword>
<keyword evidence="1" id="KW-0472">Membrane</keyword>
<feature type="transmembrane region" description="Helical" evidence="1">
    <location>
        <begin position="12"/>
        <end position="33"/>
    </location>
</feature>
<dbReference type="AlphaFoldDB" id="A0A1F6MA69"/>
<dbReference type="STRING" id="1798680.A3J66_00020"/>
<dbReference type="PANTHER" id="PTHR32309">
    <property type="entry name" value="TYROSINE-PROTEIN KINASE"/>
    <property type="match status" value="1"/>
</dbReference>
<feature type="transmembrane region" description="Helical" evidence="1">
    <location>
        <begin position="177"/>
        <end position="197"/>
    </location>
</feature>
<evidence type="ECO:0000256" key="1">
    <source>
        <dbReference type="SAM" id="Phobius"/>
    </source>
</evidence>
<evidence type="ECO:0000313" key="2">
    <source>
        <dbReference type="EMBL" id="OGH68423.1"/>
    </source>
</evidence>
<proteinExistence type="predicted"/>
<evidence type="ECO:0000313" key="3">
    <source>
        <dbReference type="Proteomes" id="UP000176282"/>
    </source>
</evidence>
<gene>
    <name evidence="2" type="ORF">A3J66_00020</name>
</gene>
<comment type="caution">
    <text evidence="2">The sequence shown here is derived from an EMBL/GenBank/DDBJ whole genome shotgun (WGS) entry which is preliminary data.</text>
</comment>
<protein>
    <recommendedName>
        <fullName evidence="4">Polysaccharide chain length determinant N-terminal domain-containing protein</fullName>
    </recommendedName>
</protein>
<organism evidence="2 3">
    <name type="scientific">Candidatus Magasanikbacteria bacterium RIFCSPHIGHO2_02_FULL_47_14</name>
    <dbReference type="NCBI Taxonomy" id="1798680"/>
    <lineage>
        <taxon>Bacteria</taxon>
        <taxon>Candidatus Magasanikiibacteriota</taxon>
    </lineage>
</organism>
<dbReference type="InterPro" id="IPR050445">
    <property type="entry name" value="Bact_polysacc_biosynth/exp"/>
</dbReference>
<dbReference type="Proteomes" id="UP000176282">
    <property type="component" value="Unassembled WGS sequence"/>
</dbReference>
<accession>A0A1F6MA69</accession>
<dbReference type="EMBL" id="MFQB01000017">
    <property type="protein sequence ID" value="OGH68423.1"/>
    <property type="molecule type" value="Genomic_DNA"/>
</dbReference>
<name>A0A1F6MA69_9BACT</name>
<evidence type="ECO:0008006" key="4">
    <source>
        <dbReference type="Google" id="ProtNLM"/>
    </source>
</evidence>
<keyword evidence="1" id="KW-0812">Transmembrane</keyword>